<dbReference type="EMBL" id="JAOPKA010000008">
    <property type="protein sequence ID" value="MCU4742398.1"/>
    <property type="molecule type" value="Genomic_DNA"/>
</dbReference>
<dbReference type="InterPro" id="IPR049053">
    <property type="entry name" value="AFCA-like_C"/>
</dbReference>
<comment type="caution">
    <text evidence="3">The sequence shown here is derived from an EMBL/GenBank/DDBJ whole genome shotgun (WGS) entry which is preliminary data.</text>
</comment>
<sequence>MTDTDPTSHALWYDEPAAEWIDALPIGNGRLGGMVHGGLESERIQCNEETLWAGGHEEKVAEGANDQLEEIRQLCFDGEFEAAQRLCNEHMQGDPPGIRPYQPFCDLLIDQPGHEEATDYRRELDLREGVVRVEYEVDGARYTREYFASAPDDVVVVRLECETPGGIDAAFRLDREREARTGVVDRDAMTLERESPPDDEGELVLRGQVLDLPNTADTYQGEGGWGLQFEGRAVVRADGEDASVGPGSDTEDEWHQGSESESAVIVEDADAVTVLFAAATSFDGDGLIGSADSSDPTDSTGSPDSTAPIDSADRIDPTAACTETLEAVAERTDEELRERHVGDHRSYFDRVSLELGEPVDAPTDERLAAVKAGERDPHLTQLYFQYGRYLLLGSSRPGTLPANLQGIWNEEYEPAWHACYTLDVNLEMNYWHAEVANLPECADPLIDFVDSMRESGRETVREYYDCEGFAAHIDSDLWRTTVQTVDAHWGHWPMAAAWLCQNLWEHYAFSGDREDVERIYPVLKEAAVFLLDYLVEHPTEDWLVTAPSASPENQFRTEDGQEATTCVMPTMDIQLLTDLFSHCLEAADTLERDRDFADDLEDALEQLPPIQIGEHGQIQEWLEDYEEVNPGHRHVSHLFGCYPADQISPRETPELAAAARTTLERRLEHGGGHTGWSCAWIISLFARLEDGERAYDFVRTLFTDSTYDNLFDAHPPFQIDGNFGGCAGIAEMLLQSHADEVHLLPALPDAWPDGSVEGLRARGGLEVDLSWTEGGLESATVRASRDGERQVRVRTDTPVDTVLENGDAIAFDRPEDGVVAFEACAGSEYRLVLE</sequence>
<feature type="region of interest" description="Disordered" evidence="1">
    <location>
        <begin position="285"/>
        <end position="316"/>
    </location>
</feature>
<dbReference type="PROSITE" id="PS50058">
    <property type="entry name" value="G_PROTEIN_GAMMA"/>
    <property type="match status" value="1"/>
</dbReference>
<gene>
    <name evidence="3" type="ORF">OB960_13430</name>
</gene>
<dbReference type="Proteomes" id="UP001321018">
    <property type="component" value="Unassembled WGS sequence"/>
</dbReference>
<dbReference type="PANTHER" id="PTHR31084:SF0">
    <property type="entry name" value="ALPHA-L-FUCOSIDASE 2"/>
    <property type="match status" value="1"/>
</dbReference>
<accession>A0AAP2Z0Q0</accession>
<keyword evidence="3" id="KW-0378">Hydrolase</keyword>
<dbReference type="SUPFAM" id="SSF48208">
    <property type="entry name" value="Six-hairpin glycosidases"/>
    <property type="match status" value="1"/>
</dbReference>
<dbReference type="GO" id="GO:0005975">
    <property type="term" value="P:carbohydrate metabolic process"/>
    <property type="evidence" value="ECO:0007669"/>
    <property type="project" value="InterPro"/>
</dbReference>
<feature type="compositionally biased region" description="Low complexity" evidence="1">
    <location>
        <begin position="289"/>
        <end position="308"/>
    </location>
</feature>
<dbReference type="InterPro" id="IPR027414">
    <property type="entry name" value="GH95_N_dom"/>
</dbReference>
<evidence type="ECO:0000259" key="2">
    <source>
        <dbReference type="PROSITE" id="PS50058"/>
    </source>
</evidence>
<dbReference type="PANTHER" id="PTHR31084">
    <property type="entry name" value="ALPHA-L-FUCOSIDASE 2"/>
    <property type="match status" value="1"/>
</dbReference>
<name>A0AAP2Z0Q0_9EURY</name>
<dbReference type="InterPro" id="IPR016518">
    <property type="entry name" value="Alpha-L-fucosidase"/>
</dbReference>
<evidence type="ECO:0000313" key="3">
    <source>
        <dbReference type="EMBL" id="MCU4742398.1"/>
    </source>
</evidence>
<dbReference type="GO" id="GO:0004560">
    <property type="term" value="F:alpha-L-fucosidase activity"/>
    <property type="evidence" value="ECO:0007669"/>
    <property type="project" value="InterPro"/>
</dbReference>
<dbReference type="AlphaFoldDB" id="A0AAP2Z0Q0"/>
<dbReference type="InterPro" id="IPR008928">
    <property type="entry name" value="6-hairpin_glycosidase_sf"/>
</dbReference>
<organism evidence="3 4">
    <name type="scientific">Natronoglomus mannanivorans</name>
    <dbReference type="NCBI Taxonomy" id="2979990"/>
    <lineage>
        <taxon>Archaea</taxon>
        <taxon>Methanobacteriati</taxon>
        <taxon>Methanobacteriota</taxon>
        <taxon>Stenosarchaea group</taxon>
        <taxon>Halobacteria</taxon>
        <taxon>Halobacteriales</taxon>
        <taxon>Natrialbaceae</taxon>
        <taxon>Natronoglomus</taxon>
    </lineage>
</organism>
<evidence type="ECO:0000256" key="1">
    <source>
        <dbReference type="SAM" id="MobiDB-lite"/>
    </source>
</evidence>
<dbReference type="InterPro" id="IPR015898">
    <property type="entry name" value="G-protein_gamma-like_dom"/>
</dbReference>
<proteinExistence type="predicted"/>
<dbReference type="PIRSF" id="PIRSF007663">
    <property type="entry name" value="UCP007663"/>
    <property type="match status" value="1"/>
</dbReference>
<dbReference type="Pfam" id="PF14498">
    <property type="entry name" value="Glyco_hyd_65N_2"/>
    <property type="match status" value="1"/>
</dbReference>
<protein>
    <submittedName>
        <fullName evidence="3">Glycoside hydrolase family 95 protein</fullName>
    </submittedName>
</protein>
<feature type="domain" description="G protein gamma" evidence="2">
    <location>
        <begin position="523"/>
        <end position="569"/>
    </location>
</feature>
<dbReference type="Gene3D" id="1.50.10.10">
    <property type="match status" value="1"/>
</dbReference>
<dbReference type="RefSeq" id="WP_338004221.1">
    <property type="nucleotide sequence ID" value="NZ_JAOPKA010000008.1"/>
</dbReference>
<dbReference type="Pfam" id="PF21307">
    <property type="entry name" value="Glyco_hydro_95_C"/>
    <property type="match status" value="1"/>
</dbReference>
<dbReference type="GO" id="GO:0007186">
    <property type="term" value="P:G protein-coupled receptor signaling pathway"/>
    <property type="evidence" value="ECO:0007669"/>
    <property type="project" value="InterPro"/>
</dbReference>
<dbReference type="InterPro" id="IPR012341">
    <property type="entry name" value="6hp_glycosidase-like_sf"/>
</dbReference>
<reference evidence="3" key="1">
    <citation type="submission" date="2022-09" db="EMBL/GenBank/DDBJ databases">
        <title>Enrichment on poylsaccharides allowed isolation of novel metabolic and taxonomic groups of Haloarchaea.</title>
        <authorList>
            <person name="Sorokin D.Y."/>
            <person name="Elcheninov A.G."/>
            <person name="Khizhniak T.V."/>
            <person name="Kolganova T.V."/>
            <person name="Kublanov I.V."/>
        </authorList>
    </citation>
    <scope>NUCLEOTIDE SEQUENCE</scope>
    <source>
        <strain evidence="3">AArc-xg1-1</strain>
    </source>
</reference>
<evidence type="ECO:0000313" key="4">
    <source>
        <dbReference type="Proteomes" id="UP001321018"/>
    </source>
</evidence>
<dbReference type="FunFam" id="1.50.10.10:FF:000028">
    <property type="entry name" value="Alpha-L-fucosidase 2"/>
    <property type="match status" value="1"/>
</dbReference>
<dbReference type="Pfam" id="PF22124">
    <property type="entry name" value="Glyco_hydro_95_cat"/>
    <property type="match status" value="1"/>
</dbReference>
<dbReference type="InterPro" id="IPR054363">
    <property type="entry name" value="GH95_cat"/>
</dbReference>
<feature type="region of interest" description="Disordered" evidence="1">
    <location>
        <begin position="239"/>
        <end position="261"/>
    </location>
</feature>